<dbReference type="SUPFAM" id="SSF111331">
    <property type="entry name" value="NAD kinase/diacylglycerol kinase-like"/>
    <property type="match status" value="1"/>
</dbReference>
<feature type="domain" description="DAGKc" evidence="9">
    <location>
        <begin position="27"/>
        <end position="155"/>
    </location>
</feature>
<proteinExistence type="inferred from homology"/>
<keyword evidence="7" id="KW-0444">Lipid biosynthesis</keyword>
<evidence type="ECO:0000256" key="4">
    <source>
        <dbReference type="ARBA" id="ARBA00022741"/>
    </source>
</evidence>
<reference evidence="10" key="1">
    <citation type="submission" date="2021-01" db="EMBL/GenBank/DDBJ databases">
        <title>Whole genome shotgun sequence of Planosporangium flavigriseum NBRC 105377.</title>
        <authorList>
            <person name="Komaki H."/>
            <person name="Tamura T."/>
        </authorList>
    </citation>
    <scope>NUCLEOTIDE SEQUENCE</scope>
    <source>
        <strain evidence="10">NBRC 105377</strain>
    </source>
</reference>
<dbReference type="Gene3D" id="3.40.50.10330">
    <property type="entry name" value="Probable inorganic polyphosphate/atp-NAD kinase, domain 1"/>
    <property type="match status" value="1"/>
</dbReference>
<dbReference type="Proteomes" id="UP000653674">
    <property type="component" value="Unassembled WGS sequence"/>
</dbReference>
<keyword evidence="11" id="KW-1185">Reference proteome</keyword>
<keyword evidence="3" id="KW-0808">Transferase</keyword>
<evidence type="ECO:0000259" key="9">
    <source>
        <dbReference type="PROSITE" id="PS50146"/>
    </source>
</evidence>
<dbReference type="PROSITE" id="PS50146">
    <property type="entry name" value="DAGK"/>
    <property type="match status" value="1"/>
</dbReference>
<protein>
    <recommendedName>
        <fullName evidence="9">DAGKc domain-containing protein</fullName>
    </recommendedName>
</protein>
<keyword evidence="5" id="KW-0418">Kinase</keyword>
<dbReference type="InterPro" id="IPR050187">
    <property type="entry name" value="Lipid_Phosphate_FormReg"/>
</dbReference>
<accession>A0A8J3LS49</accession>
<evidence type="ECO:0000256" key="1">
    <source>
        <dbReference type="ARBA" id="ARBA00001946"/>
    </source>
</evidence>
<dbReference type="InterPro" id="IPR016064">
    <property type="entry name" value="NAD/diacylglycerol_kinase_sf"/>
</dbReference>
<evidence type="ECO:0000256" key="5">
    <source>
        <dbReference type="ARBA" id="ARBA00022777"/>
    </source>
</evidence>
<dbReference type="Pfam" id="PF00781">
    <property type="entry name" value="DAGK_cat"/>
    <property type="match status" value="1"/>
</dbReference>
<dbReference type="EMBL" id="BONU01000034">
    <property type="protein sequence ID" value="GIG75613.1"/>
    <property type="molecule type" value="Genomic_DNA"/>
</dbReference>
<evidence type="ECO:0000256" key="8">
    <source>
        <dbReference type="ARBA" id="ARBA00023264"/>
    </source>
</evidence>
<comment type="cofactor">
    <cofactor evidence="1">
        <name>Mg(2+)</name>
        <dbReference type="ChEBI" id="CHEBI:18420"/>
    </cofactor>
</comment>
<evidence type="ECO:0000256" key="3">
    <source>
        <dbReference type="ARBA" id="ARBA00022679"/>
    </source>
</evidence>
<dbReference type="InterPro" id="IPR017438">
    <property type="entry name" value="ATP-NAD_kinase_N"/>
</dbReference>
<keyword evidence="7" id="KW-0443">Lipid metabolism</keyword>
<dbReference type="AlphaFoldDB" id="A0A8J3LS49"/>
<evidence type="ECO:0000256" key="2">
    <source>
        <dbReference type="ARBA" id="ARBA00005983"/>
    </source>
</evidence>
<dbReference type="InterPro" id="IPR045540">
    <property type="entry name" value="YegS/DAGK_C"/>
</dbReference>
<dbReference type="Gene3D" id="2.60.200.40">
    <property type="match status" value="1"/>
</dbReference>
<dbReference type="GO" id="GO:0016301">
    <property type="term" value="F:kinase activity"/>
    <property type="evidence" value="ECO:0007669"/>
    <property type="project" value="UniProtKB-KW"/>
</dbReference>
<keyword evidence="8" id="KW-1208">Phospholipid metabolism</keyword>
<keyword evidence="6" id="KW-0067">ATP-binding</keyword>
<evidence type="ECO:0000313" key="10">
    <source>
        <dbReference type="EMBL" id="GIG75613.1"/>
    </source>
</evidence>
<evidence type="ECO:0000313" key="11">
    <source>
        <dbReference type="Proteomes" id="UP000653674"/>
    </source>
</evidence>
<keyword evidence="4" id="KW-0547">Nucleotide-binding</keyword>
<dbReference type="GO" id="GO:0005524">
    <property type="term" value="F:ATP binding"/>
    <property type="evidence" value="ECO:0007669"/>
    <property type="project" value="UniProtKB-KW"/>
</dbReference>
<comment type="caution">
    <text evidence="10">The sequence shown here is derived from an EMBL/GenBank/DDBJ whole genome shotgun (WGS) entry which is preliminary data.</text>
</comment>
<evidence type="ECO:0000256" key="7">
    <source>
        <dbReference type="ARBA" id="ARBA00023209"/>
    </source>
</evidence>
<dbReference type="PANTHER" id="PTHR12358:SF106">
    <property type="entry name" value="LIPID KINASE YEGS"/>
    <property type="match status" value="1"/>
</dbReference>
<organism evidence="10 11">
    <name type="scientific">Planosporangium flavigriseum</name>
    <dbReference type="NCBI Taxonomy" id="373681"/>
    <lineage>
        <taxon>Bacteria</taxon>
        <taxon>Bacillati</taxon>
        <taxon>Actinomycetota</taxon>
        <taxon>Actinomycetes</taxon>
        <taxon>Micromonosporales</taxon>
        <taxon>Micromonosporaceae</taxon>
        <taxon>Planosporangium</taxon>
    </lineage>
</organism>
<sequence length="326" mass="34938">MHVGQVISVSVTLEGATQADTTREGKTRVGTVAVVAHRKKTLGGGLDELRKLVTDEGVEDLVWYEVKKSKKAPKKARKALKAGAEMVFVWGGDGMVQHCVDALAGSNAVLAIVPAGTANMLASNLGIPPDLRAAVRIGFRGRRRRLDLGRINGEHFAVMAGAGFDGELINDAKRSLKDRAGRLAYVWTALKHVRDDTARVKIWIDGSKWFDGKASCVLLGNVGTITGGIKAFDDARLDDGWLEVGVARAKGVLQWGRALGRMTLGRSDRSPFVRITRAKAVDVKIGKPLTYELDGGARGKTTRLKARIAPAAITVCVPEESVPDGQ</sequence>
<dbReference type="Pfam" id="PF19279">
    <property type="entry name" value="YegS_C"/>
    <property type="match status" value="1"/>
</dbReference>
<evidence type="ECO:0000256" key="6">
    <source>
        <dbReference type="ARBA" id="ARBA00022840"/>
    </source>
</evidence>
<dbReference type="GO" id="GO:0008654">
    <property type="term" value="P:phospholipid biosynthetic process"/>
    <property type="evidence" value="ECO:0007669"/>
    <property type="project" value="UniProtKB-KW"/>
</dbReference>
<gene>
    <name evidence="10" type="ORF">Pfl04_40170</name>
</gene>
<keyword evidence="7" id="KW-0594">Phospholipid biosynthesis</keyword>
<dbReference type="InterPro" id="IPR001206">
    <property type="entry name" value="Diacylglycerol_kinase_cat_dom"/>
</dbReference>
<dbReference type="GO" id="GO:0005886">
    <property type="term" value="C:plasma membrane"/>
    <property type="evidence" value="ECO:0007669"/>
    <property type="project" value="TreeGrafter"/>
</dbReference>
<comment type="similarity">
    <text evidence="2">Belongs to the diacylglycerol/lipid kinase family.</text>
</comment>
<dbReference type="PANTHER" id="PTHR12358">
    <property type="entry name" value="SPHINGOSINE KINASE"/>
    <property type="match status" value="1"/>
</dbReference>
<name>A0A8J3LS49_9ACTN</name>